<keyword evidence="8 13" id="KW-1133">Transmembrane helix</keyword>
<keyword evidence="6" id="KW-0631">Potassium channel</keyword>
<dbReference type="EMBL" id="CP001854">
    <property type="protein sequence ID" value="ADB48885.1"/>
    <property type="molecule type" value="Genomic_DNA"/>
</dbReference>
<evidence type="ECO:0008006" key="16">
    <source>
        <dbReference type="Google" id="ProtNLM"/>
    </source>
</evidence>
<dbReference type="eggNOG" id="COG3548">
    <property type="taxonomic scope" value="Bacteria"/>
</dbReference>
<dbReference type="InterPro" id="IPR010617">
    <property type="entry name" value="TMEM175-like"/>
</dbReference>
<comment type="subcellular location">
    <subcellularLocation>
        <location evidence="1">Membrane</location>
        <topology evidence="1">Multi-pass membrane protein</topology>
    </subcellularLocation>
</comment>
<comment type="similarity">
    <text evidence="2">Belongs to the TMEM175 family.</text>
</comment>
<evidence type="ECO:0000256" key="12">
    <source>
        <dbReference type="ARBA" id="ARBA00034430"/>
    </source>
</evidence>
<sequence>MTAGEREHEHEVEDEGSVGYERAVAFSDGVFAIAITLLVLGLGVPEVADGELPDALRDLGPQVMSYFIGFAVIGAFWLGHHRFFGVLRRFDSTLLVLNLAFLSFISLMPFTTGLLGRYGGVEAAVVAYAANVIAASAADTAMLWVALRRRLLAPGHGRDPRARLFASFFPGLVFLCSIPVALAAPRAAPYTWLALFLGGPRVARLWARARGR</sequence>
<keyword evidence="10 13" id="KW-0472">Membrane</keyword>
<keyword evidence="7" id="KW-0630">Potassium</keyword>
<evidence type="ECO:0000256" key="13">
    <source>
        <dbReference type="SAM" id="Phobius"/>
    </source>
</evidence>
<dbReference type="Pfam" id="PF06736">
    <property type="entry name" value="TMEM175"/>
    <property type="match status" value="1"/>
</dbReference>
<evidence type="ECO:0000256" key="7">
    <source>
        <dbReference type="ARBA" id="ARBA00022958"/>
    </source>
</evidence>
<dbReference type="GO" id="GO:0015252">
    <property type="term" value="F:proton channel activity"/>
    <property type="evidence" value="ECO:0007669"/>
    <property type="project" value="InterPro"/>
</dbReference>
<dbReference type="PANTHER" id="PTHR31462:SF5">
    <property type="entry name" value="ENDOSOMAL_LYSOSOMAL PROTON CHANNEL TMEM175"/>
    <property type="match status" value="1"/>
</dbReference>
<accession>D3F7B4</accession>
<evidence type="ECO:0000256" key="3">
    <source>
        <dbReference type="ARBA" id="ARBA00022448"/>
    </source>
</evidence>
<reference evidence="15" key="2">
    <citation type="submission" date="2010-01" db="EMBL/GenBank/DDBJ databases">
        <title>The complete genome of Conexibacter woesei DSM 14684.</title>
        <authorList>
            <consortium name="US DOE Joint Genome Institute (JGI-PGF)"/>
            <person name="Lucas S."/>
            <person name="Copeland A."/>
            <person name="Lapidus A."/>
            <person name="Glavina del Rio T."/>
            <person name="Dalin E."/>
            <person name="Tice H."/>
            <person name="Bruce D."/>
            <person name="Goodwin L."/>
            <person name="Pitluck S."/>
            <person name="Kyrpides N."/>
            <person name="Mavromatis K."/>
            <person name="Ivanova N."/>
            <person name="Mikhailova N."/>
            <person name="Chertkov O."/>
            <person name="Brettin T."/>
            <person name="Detter J.C."/>
            <person name="Han C."/>
            <person name="Larimer F."/>
            <person name="Land M."/>
            <person name="Hauser L."/>
            <person name="Markowitz V."/>
            <person name="Cheng J.-F."/>
            <person name="Hugenholtz P."/>
            <person name="Woyke T."/>
            <person name="Wu D."/>
            <person name="Pukall R."/>
            <person name="Steenblock K."/>
            <person name="Schneider S."/>
            <person name="Klenk H.-P."/>
            <person name="Eisen J.A."/>
        </authorList>
    </citation>
    <scope>NUCLEOTIDE SEQUENCE [LARGE SCALE GENOMIC DNA]</scope>
    <source>
        <strain evidence="15">DSM 14684 / CIP 108061 / JCM 11494 / NBRC 100937 / ID131577</strain>
    </source>
</reference>
<name>D3F7B4_CONWI</name>
<evidence type="ECO:0000256" key="8">
    <source>
        <dbReference type="ARBA" id="ARBA00022989"/>
    </source>
</evidence>
<dbReference type="RefSeq" id="WP_012931938.1">
    <property type="nucleotide sequence ID" value="NC_013739.1"/>
</dbReference>
<dbReference type="PANTHER" id="PTHR31462">
    <property type="entry name" value="ENDOSOMAL/LYSOSOMAL POTASSIUM CHANNEL TMEM175"/>
    <property type="match status" value="1"/>
</dbReference>
<proteinExistence type="inferred from homology"/>
<keyword evidence="15" id="KW-1185">Reference proteome</keyword>
<feature type="transmembrane region" description="Helical" evidence="13">
    <location>
        <begin position="23"/>
        <end position="43"/>
    </location>
</feature>
<organism evidence="14 15">
    <name type="scientific">Conexibacter woesei (strain DSM 14684 / CCUG 47730 / CIP 108061 / JCM 11494 / NBRC 100937 / ID131577)</name>
    <dbReference type="NCBI Taxonomy" id="469383"/>
    <lineage>
        <taxon>Bacteria</taxon>
        <taxon>Bacillati</taxon>
        <taxon>Actinomycetota</taxon>
        <taxon>Thermoleophilia</taxon>
        <taxon>Solirubrobacterales</taxon>
        <taxon>Conexibacteraceae</taxon>
        <taxon>Conexibacter</taxon>
    </lineage>
</organism>
<dbReference type="OrthoDB" id="7626281at2"/>
<feature type="transmembrane region" description="Helical" evidence="13">
    <location>
        <begin position="92"/>
        <end position="111"/>
    </location>
</feature>
<reference evidence="14 15" key="1">
    <citation type="journal article" date="2010" name="Stand. Genomic Sci.">
        <title>Complete genome sequence of Conexibacter woesei type strain (ID131577).</title>
        <authorList>
            <person name="Pukall R."/>
            <person name="Lapidus A."/>
            <person name="Glavina Del Rio T."/>
            <person name="Copeland A."/>
            <person name="Tice H."/>
            <person name="Cheng J.-F."/>
            <person name="Lucas S."/>
            <person name="Chen F."/>
            <person name="Nolan M."/>
            <person name="Bruce D."/>
            <person name="Goodwin L."/>
            <person name="Pitluck S."/>
            <person name="Mavromatis K."/>
            <person name="Ivanova N."/>
            <person name="Ovchinnikova G."/>
            <person name="Pati A."/>
            <person name="Chen A."/>
            <person name="Palaniappan K."/>
            <person name="Land M."/>
            <person name="Hauser L."/>
            <person name="Chang Y.-J."/>
            <person name="Jeffries C.D."/>
            <person name="Chain P."/>
            <person name="Meincke L."/>
            <person name="Sims D."/>
            <person name="Brettin T."/>
            <person name="Detter J.C."/>
            <person name="Rohde M."/>
            <person name="Goeker M."/>
            <person name="Bristow J."/>
            <person name="Eisen J.A."/>
            <person name="Markowitz V."/>
            <person name="Kyrpides N.C."/>
            <person name="Klenk H.-P."/>
            <person name="Hugenholtz P."/>
        </authorList>
    </citation>
    <scope>NUCLEOTIDE SEQUENCE [LARGE SCALE GENOMIC DNA]</scope>
    <source>
        <strain evidence="15">DSM 14684 / CIP 108061 / JCM 11494 / NBRC 100937 / ID131577</strain>
    </source>
</reference>
<evidence type="ECO:0000256" key="1">
    <source>
        <dbReference type="ARBA" id="ARBA00004141"/>
    </source>
</evidence>
<keyword evidence="5 13" id="KW-0812">Transmembrane</keyword>
<comment type="catalytic activity">
    <reaction evidence="12">
        <text>K(+)(in) = K(+)(out)</text>
        <dbReference type="Rhea" id="RHEA:29463"/>
        <dbReference type="ChEBI" id="CHEBI:29103"/>
    </reaction>
</comment>
<feature type="transmembrane region" description="Helical" evidence="13">
    <location>
        <begin position="123"/>
        <end position="144"/>
    </location>
</feature>
<dbReference type="GO" id="GO:0016020">
    <property type="term" value="C:membrane"/>
    <property type="evidence" value="ECO:0007669"/>
    <property type="project" value="UniProtKB-SubCell"/>
</dbReference>
<evidence type="ECO:0000313" key="14">
    <source>
        <dbReference type="EMBL" id="ADB48885.1"/>
    </source>
</evidence>
<protein>
    <recommendedName>
        <fullName evidence="16">DUF1211 domain-containing protein</fullName>
    </recommendedName>
</protein>
<evidence type="ECO:0000256" key="5">
    <source>
        <dbReference type="ARBA" id="ARBA00022692"/>
    </source>
</evidence>
<evidence type="ECO:0000256" key="2">
    <source>
        <dbReference type="ARBA" id="ARBA00006920"/>
    </source>
</evidence>
<evidence type="ECO:0000256" key="9">
    <source>
        <dbReference type="ARBA" id="ARBA00023065"/>
    </source>
</evidence>
<evidence type="ECO:0000256" key="11">
    <source>
        <dbReference type="ARBA" id="ARBA00023303"/>
    </source>
</evidence>
<feature type="transmembrane region" description="Helical" evidence="13">
    <location>
        <begin position="63"/>
        <end position="80"/>
    </location>
</feature>
<dbReference type="HOGENOM" id="CLU_090238_3_0_11"/>
<keyword evidence="4" id="KW-0633">Potassium transport</keyword>
<evidence type="ECO:0000256" key="6">
    <source>
        <dbReference type="ARBA" id="ARBA00022826"/>
    </source>
</evidence>
<feature type="transmembrane region" description="Helical" evidence="13">
    <location>
        <begin position="164"/>
        <end position="184"/>
    </location>
</feature>
<dbReference type="Proteomes" id="UP000008229">
    <property type="component" value="Chromosome"/>
</dbReference>
<dbReference type="AlphaFoldDB" id="D3F7B4"/>
<keyword evidence="3" id="KW-0813">Transport</keyword>
<keyword evidence="11" id="KW-0407">Ion channel</keyword>
<evidence type="ECO:0000313" key="15">
    <source>
        <dbReference type="Proteomes" id="UP000008229"/>
    </source>
</evidence>
<evidence type="ECO:0000256" key="10">
    <source>
        <dbReference type="ARBA" id="ARBA00023136"/>
    </source>
</evidence>
<gene>
    <name evidence="14" type="ordered locus">Cwoe_0449</name>
</gene>
<dbReference type="KEGG" id="cwo:Cwoe_0449"/>
<evidence type="ECO:0000256" key="4">
    <source>
        <dbReference type="ARBA" id="ARBA00022538"/>
    </source>
</evidence>
<dbReference type="GO" id="GO:0005267">
    <property type="term" value="F:potassium channel activity"/>
    <property type="evidence" value="ECO:0007669"/>
    <property type="project" value="UniProtKB-KW"/>
</dbReference>
<keyword evidence="9" id="KW-0406">Ion transport</keyword>